<feature type="domain" description="BTB" evidence="1">
    <location>
        <begin position="17"/>
        <end position="86"/>
    </location>
</feature>
<accession>A0ABR3STX3</accession>
<dbReference type="SMART" id="SM00225">
    <property type="entry name" value="BTB"/>
    <property type="match status" value="1"/>
</dbReference>
<organism evidence="2 3">
    <name type="scientific">Neofusicoccum ribis</name>
    <dbReference type="NCBI Taxonomy" id="45134"/>
    <lineage>
        <taxon>Eukaryota</taxon>
        <taxon>Fungi</taxon>
        <taxon>Dikarya</taxon>
        <taxon>Ascomycota</taxon>
        <taxon>Pezizomycotina</taxon>
        <taxon>Dothideomycetes</taxon>
        <taxon>Dothideomycetes incertae sedis</taxon>
        <taxon>Botryosphaeriales</taxon>
        <taxon>Botryosphaeriaceae</taxon>
        <taxon>Neofusicoccum</taxon>
    </lineage>
</organism>
<dbReference type="EMBL" id="JAJVDC020000053">
    <property type="protein sequence ID" value="KAL1629713.1"/>
    <property type="molecule type" value="Genomic_DNA"/>
</dbReference>
<keyword evidence="3" id="KW-1185">Reference proteome</keyword>
<dbReference type="Gene3D" id="3.30.710.10">
    <property type="entry name" value="Potassium Channel Kv1.1, Chain A"/>
    <property type="match status" value="1"/>
</dbReference>
<dbReference type="SUPFAM" id="SSF54695">
    <property type="entry name" value="POZ domain"/>
    <property type="match status" value="1"/>
</dbReference>
<name>A0ABR3STX3_9PEZI</name>
<gene>
    <name evidence="2" type="ORF">SLS56_005368</name>
</gene>
<dbReference type="PANTHER" id="PTHR47843:SF2">
    <property type="entry name" value="BTB DOMAIN-CONTAINING PROTEIN"/>
    <property type="match status" value="1"/>
</dbReference>
<dbReference type="CDD" id="cd18186">
    <property type="entry name" value="BTB_POZ_ZBTB_KLHL-like"/>
    <property type="match status" value="1"/>
</dbReference>
<evidence type="ECO:0000313" key="3">
    <source>
        <dbReference type="Proteomes" id="UP001521116"/>
    </source>
</evidence>
<sequence length="193" mass="22594">MTPPSYPRPSLRDIDQTIVFLKIGPDKKVFSVHKEIFSRQSPYFSALFSGHWKEGKKKSVTLNDADPDAFGIVMNWKYTDHISKALVDNTLVQAYIFADRYDVPELRQRIALRFYDLYYSPKRTRWLPSFETIICAFDNLPESSKLCKVFIDPYGDYWESSEDDDNEKEMRKRLPMSFVLPSMTRLGTRALPE</sequence>
<dbReference type="Proteomes" id="UP001521116">
    <property type="component" value="Unassembled WGS sequence"/>
</dbReference>
<proteinExistence type="predicted"/>
<comment type="caution">
    <text evidence="2">The sequence shown here is derived from an EMBL/GenBank/DDBJ whole genome shotgun (WGS) entry which is preliminary data.</text>
</comment>
<dbReference type="Pfam" id="PF00651">
    <property type="entry name" value="BTB"/>
    <property type="match status" value="1"/>
</dbReference>
<dbReference type="InterPro" id="IPR011333">
    <property type="entry name" value="SKP1/BTB/POZ_sf"/>
</dbReference>
<protein>
    <recommendedName>
        <fullName evidence="1">BTB domain-containing protein</fullName>
    </recommendedName>
</protein>
<dbReference type="PROSITE" id="PS50097">
    <property type="entry name" value="BTB"/>
    <property type="match status" value="1"/>
</dbReference>
<evidence type="ECO:0000259" key="1">
    <source>
        <dbReference type="PROSITE" id="PS50097"/>
    </source>
</evidence>
<dbReference type="InterPro" id="IPR000210">
    <property type="entry name" value="BTB/POZ_dom"/>
</dbReference>
<evidence type="ECO:0000313" key="2">
    <source>
        <dbReference type="EMBL" id="KAL1629713.1"/>
    </source>
</evidence>
<reference evidence="2 3" key="1">
    <citation type="submission" date="2024-02" db="EMBL/GenBank/DDBJ databases">
        <title>De novo assembly and annotation of 12 fungi associated with fruit tree decline syndrome in Ontario, Canada.</title>
        <authorList>
            <person name="Sulman M."/>
            <person name="Ellouze W."/>
            <person name="Ilyukhin E."/>
        </authorList>
    </citation>
    <scope>NUCLEOTIDE SEQUENCE [LARGE SCALE GENOMIC DNA]</scope>
    <source>
        <strain evidence="2 3">M1-105</strain>
    </source>
</reference>
<dbReference type="PANTHER" id="PTHR47843">
    <property type="entry name" value="BTB DOMAIN-CONTAINING PROTEIN-RELATED"/>
    <property type="match status" value="1"/>
</dbReference>